<evidence type="ECO:0008006" key="4">
    <source>
        <dbReference type="Google" id="ProtNLM"/>
    </source>
</evidence>
<evidence type="ECO:0000256" key="1">
    <source>
        <dbReference type="SAM" id="MobiDB-lite"/>
    </source>
</evidence>
<protein>
    <recommendedName>
        <fullName evidence="4">PWWP domain-containing protein</fullName>
    </recommendedName>
</protein>
<feature type="compositionally biased region" description="Basic residues" evidence="1">
    <location>
        <begin position="244"/>
        <end position="266"/>
    </location>
</feature>
<evidence type="ECO:0000313" key="2">
    <source>
        <dbReference type="EMBL" id="WIA16329.1"/>
    </source>
</evidence>
<proteinExistence type="predicted"/>
<feature type="compositionally biased region" description="Low complexity" evidence="1">
    <location>
        <begin position="220"/>
        <end position="233"/>
    </location>
</feature>
<accession>A0ABY8U4F8</accession>
<name>A0ABY8U4F8_TETOB</name>
<gene>
    <name evidence="2" type="ORF">OEZ85_013028</name>
</gene>
<dbReference type="EMBL" id="CP126214">
    <property type="protein sequence ID" value="WIA16329.1"/>
    <property type="molecule type" value="Genomic_DNA"/>
</dbReference>
<dbReference type="Proteomes" id="UP001244341">
    <property type="component" value="Chromosome 7b"/>
</dbReference>
<reference evidence="2 3" key="1">
    <citation type="submission" date="2023-05" db="EMBL/GenBank/DDBJ databases">
        <title>A 100% complete, gapless, phased diploid assembly of the Scenedesmus obliquus UTEX 3031 genome.</title>
        <authorList>
            <person name="Biondi T.C."/>
            <person name="Hanschen E.R."/>
            <person name="Kwon T."/>
            <person name="Eng W."/>
            <person name="Kruse C.P.S."/>
            <person name="Koehler S.I."/>
            <person name="Kunde Y."/>
            <person name="Gleasner C.D."/>
            <person name="You Mak K.T."/>
            <person name="Polle J."/>
            <person name="Hovde B.T."/>
            <person name="Starkenburg S.R."/>
        </authorList>
    </citation>
    <scope>NUCLEOTIDE SEQUENCE [LARGE SCALE GENOMIC DNA]</scope>
    <source>
        <strain evidence="2 3">DOE0152z</strain>
    </source>
</reference>
<sequence>MQVCTSPCEQEQTSGANDRILHDNISSDAGHTHPAGKTHGCAKRGGRPVTWIGGGGLDAKKLAGLGVPVLRDLFKQVFGESTASNNAGWLRRKLSETPDGVHGQCRSRVVRARDSGAAIWNKPLIFGAGEGEFGDAGDAAAAAAEAEGQGEAGGVLQAPVAVKQEADAEMQEAAGAVPQGFGAAAEGCAKPGHHGHRSLKRSCTEASQSFRERVVAARCPSPSTSGSASPAATHQEGTSPRAGSHSHKQQHRHHHHTHKQHGHQHTQQHSSVQQQPCGSSLPGHVIHPDELADEWVGCQVMVYWPADNRWWAATICGLSTVSQQLQLLYSDQTEELLAGHDFCELLRNGHLALAAGHAPPPDSATGYTVSTQAGAAAAACGTSMLPSGACSLAPSGLAAPAYAAAAAATAEGLTRRVQSCHLPASLAGSGSMASQQELARSTSVSFGVKCGGSGVNFSGARVSQLQQAAQQAAAAAAAAGAGGCQGLMYGAGVQGLVGGGAAAACGGASQLAGNGFKVAQAPCESSFAHMFDFY</sequence>
<organism evidence="2 3">
    <name type="scientific">Tetradesmus obliquus</name>
    <name type="common">Green alga</name>
    <name type="synonym">Acutodesmus obliquus</name>
    <dbReference type="NCBI Taxonomy" id="3088"/>
    <lineage>
        <taxon>Eukaryota</taxon>
        <taxon>Viridiplantae</taxon>
        <taxon>Chlorophyta</taxon>
        <taxon>core chlorophytes</taxon>
        <taxon>Chlorophyceae</taxon>
        <taxon>CS clade</taxon>
        <taxon>Sphaeropleales</taxon>
        <taxon>Scenedesmaceae</taxon>
        <taxon>Tetradesmus</taxon>
    </lineage>
</organism>
<keyword evidence="3" id="KW-1185">Reference proteome</keyword>
<evidence type="ECO:0000313" key="3">
    <source>
        <dbReference type="Proteomes" id="UP001244341"/>
    </source>
</evidence>
<feature type="region of interest" description="Disordered" evidence="1">
    <location>
        <begin position="214"/>
        <end position="283"/>
    </location>
</feature>